<dbReference type="PANTHER" id="PTHR42827:SF1">
    <property type="entry name" value="IRON-SULFUR CLUSTER-BINDING PROTEIN"/>
    <property type="match status" value="1"/>
</dbReference>
<dbReference type="InterPro" id="IPR017896">
    <property type="entry name" value="4Fe4S_Fe-S-bd"/>
</dbReference>
<gene>
    <name evidence="2" type="ORF">bsdE14_16300</name>
</gene>
<dbReference type="EMBL" id="BRXR01000001">
    <property type="protein sequence ID" value="GLC30220.1"/>
    <property type="molecule type" value="Genomic_DNA"/>
</dbReference>
<proteinExistence type="predicted"/>
<dbReference type="PANTHER" id="PTHR42827">
    <property type="entry name" value="IRON-SULFUR CLUSTER-BINDING PROTEIN-RELATED"/>
    <property type="match status" value="1"/>
</dbReference>
<dbReference type="RefSeq" id="WP_264849485.1">
    <property type="nucleotide sequence ID" value="NZ_BRXR01000001.1"/>
</dbReference>
<organism evidence="2 3">
    <name type="scientific">Clostridium omnivorum</name>
    <dbReference type="NCBI Taxonomy" id="1604902"/>
    <lineage>
        <taxon>Bacteria</taxon>
        <taxon>Bacillati</taxon>
        <taxon>Bacillota</taxon>
        <taxon>Clostridia</taxon>
        <taxon>Eubacteriales</taxon>
        <taxon>Clostridiaceae</taxon>
        <taxon>Clostridium</taxon>
    </lineage>
</organism>
<dbReference type="PROSITE" id="PS51379">
    <property type="entry name" value="4FE4S_FER_2"/>
    <property type="match status" value="1"/>
</dbReference>
<evidence type="ECO:0000259" key="1">
    <source>
        <dbReference type="PROSITE" id="PS51379"/>
    </source>
</evidence>
<dbReference type="SUPFAM" id="SSF46548">
    <property type="entry name" value="alpha-helical ferredoxin"/>
    <property type="match status" value="1"/>
</dbReference>
<protein>
    <submittedName>
        <fullName evidence="2">(Fe-S)-binding protein</fullName>
    </submittedName>
</protein>
<evidence type="ECO:0000313" key="3">
    <source>
        <dbReference type="Proteomes" id="UP001208567"/>
    </source>
</evidence>
<feature type="domain" description="4Fe-4S ferredoxin-type" evidence="1">
    <location>
        <begin position="155"/>
        <end position="188"/>
    </location>
</feature>
<dbReference type="Gene3D" id="3.30.70.20">
    <property type="match status" value="1"/>
</dbReference>
<name>A0ABQ5N589_9CLOT</name>
<evidence type="ECO:0000313" key="2">
    <source>
        <dbReference type="EMBL" id="GLC30220.1"/>
    </source>
</evidence>
<comment type="caution">
    <text evidence="2">The sequence shown here is derived from an EMBL/GenBank/DDBJ whole genome shotgun (WGS) entry which is preliminary data.</text>
</comment>
<keyword evidence="3" id="KW-1185">Reference proteome</keyword>
<sequence length="224" mass="24467">MEEKIKEIFINLGAEVCGIANIDLFTDVPKGFHPTDIYSDCKSVIVFAKKIPKGLAYVSPRIVYQNFNSISNVELDRIAYLASNEIEKLYNGITVPIPSDGPYDYWNEKNLEGRGIISMKHAAVLAGIGTLGKSTLLLNREYGNMLNIGAVLTNLNLSSDAPAENICIKGCRLCIDNCPVSAISEHGVSQKLCRNCAYASNDRGFDVVNCNKCRTVCPVALGKK</sequence>
<dbReference type="Proteomes" id="UP001208567">
    <property type="component" value="Unassembled WGS sequence"/>
</dbReference>
<accession>A0ABQ5N589</accession>
<reference evidence="2 3" key="1">
    <citation type="journal article" date="2024" name="Int. J. Syst. Evol. Microbiol.">
        <title>Clostridium omnivorum sp. nov., isolated from anoxic soil under the treatment of reductive soil disinfestation.</title>
        <authorList>
            <person name="Ueki A."/>
            <person name="Tonouchi A."/>
            <person name="Kaku N."/>
            <person name="Honma S."/>
            <person name="Ueki K."/>
        </authorList>
    </citation>
    <scope>NUCLEOTIDE SEQUENCE [LARGE SCALE GENOMIC DNA]</scope>
    <source>
        <strain evidence="2 3">E14</strain>
    </source>
</reference>